<name>A0A1B8GQP7_9PEZI</name>
<dbReference type="EMBL" id="KV460218">
    <property type="protein sequence ID" value="OBT98156.1"/>
    <property type="molecule type" value="Genomic_DNA"/>
</dbReference>
<dbReference type="STRING" id="342668.A0A1B8GQP7"/>
<keyword evidence="2" id="KW-1185">Reference proteome</keyword>
<sequence length="435" mass="48173">MSSKHPPPSLTPSNLKQPPLAFLRFTGSSYPLHLTRVLPLLGSDPRAYYLNTPLTSPAPIISASPFVPHSLIAHLMRRKNDSALAIKFAPGRKGVITNMEGVLHTFVTPLVVALMHGDYRYLGGHYVEEFPLVDGRQSARRVVVSAAVQMDFEFNSVMMEACRVEVGEVVGRELGPDWRILGDQDKWERRGLEKYEDGLKSHLVANLVTSKKLPPYKVVKDKALSDAATIEFLERHIRDGYSSPVDFHNVFAVVGSPKKTVVSLEFLYNTAVHQLRNELSALEVACPQGYIYTSDPPSIFVQALGGAKIVNRLQFAALKHLASTSKYEKFVNMKCFAFNDYSDNGAIELLKEALRTQRHVIVLPKAKLFRGPKGRYEPGEELEDGLLVVHNNSDAFGQNIETEFATGSLDGAIGASTSAAASLMRDRKDLLDWVL</sequence>
<gene>
    <name evidence="1" type="ORF">VE01_03695</name>
</gene>
<dbReference type="AlphaFoldDB" id="A0A1B8GQP7"/>
<reference evidence="2" key="2">
    <citation type="journal article" date="2018" name="Nat. Commun.">
        <title>Extreme sensitivity to ultraviolet light in the fungal pathogen causing white-nose syndrome of bats.</title>
        <authorList>
            <person name="Palmer J.M."/>
            <person name="Drees K.P."/>
            <person name="Foster J.T."/>
            <person name="Lindner D.L."/>
        </authorList>
    </citation>
    <scope>NUCLEOTIDE SEQUENCE [LARGE SCALE GENOMIC DNA]</scope>
    <source>
        <strain evidence="2">UAMH 10579</strain>
    </source>
</reference>
<evidence type="ECO:0000313" key="1">
    <source>
        <dbReference type="EMBL" id="OBT98156.1"/>
    </source>
</evidence>
<evidence type="ECO:0000313" key="2">
    <source>
        <dbReference type="Proteomes" id="UP000091956"/>
    </source>
</evidence>
<reference evidence="1 2" key="1">
    <citation type="submission" date="2016-03" db="EMBL/GenBank/DDBJ databases">
        <title>Comparative genomics of Pseudogymnoascus destructans, the fungus causing white-nose syndrome of bats.</title>
        <authorList>
            <person name="Palmer J.M."/>
            <person name="Drees K.P."/>
            <person name="Foster J.T."/>
            <person name="Lindner D.L."/>
        </authorList>
    </citation>
    <scope>NUCLEOTIDE SEQUENCE [LARGE SCALE GENOMIC DNA]</scope>
    <source>
        <strain evidence="1 2">UAMH 10579</strain>
    </source>
</reference>
<dbReference type="GeneID" id="28837081"/>
<accession>A0A1B8GQP7</accession>
<organism evidence="1 2">
    <name type="scientific">Pseudogymnoascus verrucosus</name>
    <dbReference type="NCBI Taxonomy" id="342668"/>
    <lineage>
        <taxon>Eukaryota</taxon>
        <taxon>Fungi</taxon>
        <taxon>Dikarya</taxon>
        <taxon>Ascomycota</taxon>
        <taxon>Pezizomycotina</taxon>
        <taxon>Leotiomycetes</taxon>
        <taxon>Thelebolales</taxon>
        <taxon>Thelebolaceae</taxon>
        <taxon>Pseudogymnoascus</taxon>
    </lineage>
</organism>
<dbReference type="RefSeq" id="XP_018131889.1">
    <property type="nucleotide sequence ID" value="XM_018273179.2"/>
</dbReference>
<proteinExistence type="predicted"/>
<dbReference type="Proteomes" id="UP000091956">
    <property type="component" value="Unassembled WGS sequence"/>
</dbReference>
<protein>
    <submittedName>
        <fullName evidence="1">Uncharacterized protein</fullName>
    </submittedName>
</protein>
<dbReference type="OrthoDB" id="2537245at2759"/>